<dbReference type="GeneID" id="27719852"/>
<keyword evidence="2" id="KW-1133">Transmembrane helix</keyword>
<feature type="transmembrane region" description="Helical" evidence="2">
    <location>
        <begin position="172"/>
        <end position="198"/>
    </location>
</feature>
<keyword evidence="2" id="KW-0472">Membrane</keyword>
<evidence type="ECO:0000256" key="1">
    <source>
        <dbReference type="SAM" id="MobiDB-lite"/>
    </source>
</evidence>
<feature type="transmembrane region" description="Helical" evidence="2">
    <location>
        <begin position="218"/>
        <end position="238"/>
    </location>
</feature>
<dbReference type="GO" id="GO:0051285">
    <property type="term" value="C:cell cortex of cell tip"/>
    <property type="evidence" value="ECO:0007669"/>
    <property type="project" value="TreeGrafter"/>
</dbReference>
<dbReference type="GO" id="GO:0005886">
    <property type="term" value="C:plasma membrane"/>
    <property type="evidence" value="ECO:0007669"/>
    <property type="project" value="InterPro"/>
</dbReference>
<dbReference type="InterPro" id="IPR052413">
    <property type="entry name" value="SUR7_domain"/>
</dbReference>
<proteinExistence type="predicted"/>
<keyword evidence="4" id="KW-1185">Reference proteome</keyword>
<dbReference type="AlphaFoldDB" id="A0A084FU70"/>
<gene>
    <name evidence="3" type="ORF">SAPIO_CDS10636</name>
</gene>
<dbReference type="Proteomes" id="UP000028545">
    <property type="component" value="Unassembled WGS sequence"/>
</dbReference>
<dbReference type="PANTHER" id="PTHR28019">
    <property type="entry name" value="CELL MEMBRANE PROTEIN YLR413W-RELATED"/>
    <property type="match status" value="1"/>
</dbReference>
<feature type="region of interest" description="Disordered" evidence="1">
    <location>
        <begin position="244"/>
        <end position="264"/>
    </location>
</feature>
<dbReference type="KEGG" id="sapo:SAPIO_CDS10636"/>
<dbReference type="VEuPathDB" id="FungiDB:SAPIO_CDS10636"/>
<dbReference type="OMA" id="QGITHCS"/>
<dbReference type="InterPro" id="IPR009571">
    <property type="entry name" value="SUR7/Rim9-like_fungi"/>
</dbReference>
<evidence type="ECO:0000313" key="3">
    <source>
        <dbReference type="EMBL" id="KEZ38632.1"/>
    </source>
</evidence>
<protein>
    <submittedName>
        <fullName evidence="3">Integral membrane protein</fullName>
    </submittedName>
</protein>
<sequence length="287" mass="31613">MTDHRRNAVYVASSSYFISVIFLILVIIGNTSDKAVLRDIFFFKLQVANVIPLDAPNAGLLNSVARSLGLHDFYQVGLWNFCEGYNDEGIVFCSTPVRFYWFNPVQILMDELLAGAKIALPTQVLTILDLLRLGQQVMFTFFLVGIILCFILMFISPLVLRSRGWCIPIVAFSLLACILVGGATVLATVFSVAAKYALTLQSELNIGVDLSATMLASMWIPALLTVTAFFLHSAVGCCCHTHKSEDGKCSPEAVNSPPVSQKKRFSVQDFINKRRSAHSSSARFTPT</sequence>
<dbReference type="HOGENOM" id="CLU_034574_0_0_1"/>
<accession>A0A084FU70</accession>
<dbReference type="RefSeq" id="XP_016638431.1">
    <property type="nucleotide sequence ID" value="XM_016784193.1"/>
</dbReference>
<dbReference type="GO" id="GO:0031505">
    <property type="term" value="P:fungal-type cell wall organization"/>
    <property type="evidence" value="ECO:0007669"/>
    <property type="project" value="TreeGrafter"/>
</dbReference>
<dbReference type="PANTHER" id="PTHR28019:SF2">
    <property type="entry name" value="CELL MEMBRANE PROTEIN YLR413W-RELATED"/>
    <property type="match status" value="1"/>
</dbReference>
<comment type="caution">
    <text evidence="3">The sequence shown here is derived from an EMBL/GenBank/DDBJ whole genome shotgun (WGS) entry which is preliminary data.</text>
</comment>
<organism evidence="3 4">
    <name type="scientific">Pseudallescheria apiosperma</name>
    <name type="common">Scedosporium apiospermum</name>
    <dbReference type="NCBI Taxonomy" id="563466"/>
    <lineage>
        <taxon>Eukaryota</taxon>
        <taxon>Fungi</taxon>
        <taxon>Dikarya</taxon>
        <taxon>Ascomycota</taxon>
        <taxon>Pezizomycotina</taxon>
        <taxon>Sordariomycetes</taxon>
        <taxon>Hypocreomycetidae</taxon>
        <taxon>Microascales</taxon>
        <taxon>Microascaceae</taxon>
        <taxon>Scedosporium</taxon>
    </lineage>
</organism>
<feature type="transmembrane region" description="Helical" evidence="2">
    <location>
        <begin position="7"/>
        <end position="28"/>
    </location>
</feature>
<dbReference type="EMBL" id="JOWA01000176">
    <property type="protein sequence ID" value="KEZ38632.1"/>
    <property type="molecule type" value="Genomic_DNA"/>
</dbReference>
<evidence type="ECO:0000256" key="2">
    <source>
        <dbReference type="SAM" id="Phobius"/>
    </source>
</evidence>
<name>A0A084FU70_PSEDA</name>
<dbReference type="Pfam" id="PF06687">
    <property type="entry name" value="SUR7"/>
    <property type="match status" value="1"/>
</dbReference>
<evidence type="ECO:0000313" key="4">
    <source>
        <dbReference type="Proteomes" id="UP000028545"/>
    </source>
</evidence>
<keyword evidence="2" id="KW-0812">Transmembrane</keyword>
<feature type="transmembrane region" description="Helical" evidence="2">
    <location>
        <begin position="137"/>
        <end position="160"/>
    </location>
</feature>
<reference evidence="3 4" key="1">
    <citation type="journal article" date="2014" name="Genome Announc.">
        <title>Draft genome sequence of the pathogenic fungus Scedosporium apiospermum.</title>
        <authorList>
            <person name="Vandeputte P."/>
            <person name="Ghamrawi S."/>
            <person name="Rechenmann M."/>
            <person name="Iltis A."/>
            <person name="Giraud S."/>
            <person name="Fleury M."/>
            <person name="Thornton C."/>
            <person name="Delhaes L."/>
            <person name="Meyer W."/>
            <person name="Papon N."/>
            <person name="Bouchara J.P."/>
        </authorList>
    </citation>
    <scope>NUCLEOTIDE SEQUENCE [LARGE SCALE GENOMIC DNA]</scope>
    <source>
        <strain evidence="3 4">IHEM 14462</strain>
    </source>
</reference>
<dbReference type="OrthoDB" id="2327445at2759"/>